<comment type="caution">
    <text evidence="1">The sequence shown here is derived from an EMBL/GenBank/DDBJ whole genome shotgun (WGS) entry which is preliminary data.</text>
</comment>
<accession>A0A645GUP2</accession>
<reference evidence="1" key="1">
    <citation type="submission" date="2019-08" db="EMBL/GenBank/DDBJ databases">
        <authorList>
            <person name="Kucharzyk K."/>
            <person name="Murdoch R.W."/>
            <person name="Higgins S."/>
            <person name="Loffler F."/>
        </authorList>
    </citation>
    <scope>NUCLEOTIDE SEQUENCE</scope>
</reference>
<dbReference type="EMBL" id="VSSQ01081591">
    <property type="protein sequence ID" value="MPN30467.1"/>
    <property type="molecule type" value="Genomic_DNA"/>
</dbReference>
<evidence type="ECO:0000313" key="1">
    <source>
        <dbReference type="EMBL" id="MPN30467.1"/>
    </source>
</evidence>
<dbReference type="AlphaFoldDB" id="A0A645GUP2"/>
<sequence>MSAENNNTPSIPPSRKYCKNKLCACGCRIPNSLCNCSRILPTPGPKPSSHLSFSICIQASQTSARVLTEMSPLPSKVSNRLYTPEGNIRRNTGVTAMIFSACFQPIQSKMTTTTPTARYGAREYEDAMPPMIMTIQARLTHFFFLSFK</sequence>
<protein>
    <submittedName>
        <fullName evidence="1">Uncharacterized protein</fullName>
    </submittedName>
</protein>
<proteinExistence type="predicted"/>
<gene>
    <name evidence="1" type="ORF">SDC9_177938</name>
</gene>
<organism evidence="1">
    <name type="scientific">bioreactor metagenome</name>
    <dbReference type="NCBI Taxonomy" id="1076179"/>
    <lineage>
        <taxon>unclassified sequences</taxon>
        <taxon>metagenomes</taxon>
        <taxon>ecological metagenomes</taxon>
    </lineage>
</organism>
<name>A0A645GUP2_9ZZZZ</name>